<keyword evidence="13" id="KW-1185">Reference proteome</keyword>
<keyword evidence="6 9" id="KW-0805">Transcription regulation</keyword>
<dbReference type="GO" id="GO:0000932">
    <property type="term" value="C:P-body"/>
    <property type="evidence" value="ECO:0007669"/>
    <property type="project" value="UniProtKB-UniRule"/>
</dbReference>
<feature type="compositionally biased region" description="Basic and acidic residues" evidence="10">
    <location>
        <begin position="605"/>
        <end position="616"/>
    </location>
</feature>
<feature type="region of interest" description="Disordered" evidence="10">
    <location>
        <begin position="331"/>
        <end position="413"/>
    </location>
</feature>
<evidence type="ECO:0000256" key="2">
    <source>
        <dbReference type="ARBA" id="ARBA00004496"/>
    </source>
</evidence>
<feature type="compositionally biased region" description="Low complexity" evidence="10">
    <location>
        <begin position="617"/>
        <end position="635"/>
    </location>
</feature>
<feature type="compositionally biased region" description="Low complexity" evidence="10">
    <location>
        <begin position="398"/>
        <end position="409"/>
    </location>
</feature>
<dbReference type="EMBL" id="CM010723">
    <property type="protein sequence ID" value="RZC77790.1"/>
    <property type="molecule type" value="Genomic_DNA"/>
</dbReference>
<dbReference type="InterPro" id="IPR012270">
    <property type="entry name" value="CCR4-NOT_su3/5"/>
</dbReference>
<keyword evidence="8 9" id="KW-0539">Nucleus</keyword>
<reference evidence="12 13" key="1">
    <citation type="journal article" date="2018" name="Science">
        <title>The opium poppy genome and morphinan production.</title>
        <authorList>
            <person name="Guo L."/>
            <person name="Winzer T."/>
            <person name="Yang X."/>
            <person name="Li Y."/>
            <person name="Ning Z."/>
            <person name="He Z."/>
            <person name="Teodor R."/>
            <person name="Lu Y."/>
            <person name="Bowser T.A."/>
            <person name="Graham I.A."/>
            <person name="Ye K."/>
        </authorList>
    </citation>
    <scope>NUCLEOTIDE SEQUENCE [LARGE SCALE GENOMIC DNA]</scope>
    <source>
        <strain evidence="13">cv. HN1</strain>
        <tissue evidence="12">Leaves</tissue>
    </source>
</reference>
<dbReference type="OMA" id="YKPQTPY"/>
<dbReference type="PANTHER" id="PTHR23326">
    <property type="entry name" value="CCR4 NOT-RELATED"/>
    <property type="match status" value="1"/>
</dbReference>
<keyword evidence="4 9" id="KW-0963">Cytoplasm</keyword>
<dbReference type="InterPro" id="IPR007207">
    <property type="entry name" value="Not_N"/>
</dbReference>
<feature type="region of interest" description="Disordered" evidence="10">
    <location>
        <begin position="734"/>
        <end position="756"/>
    </location>
</feature>
<evidence type="ECO:0000256" key="8">
    <source>
        <dbReference type="ARBA" id="ARBA00023242"/>
    </source>
</evidence>
<feature type="region of interest" description="Disordered" evidence="10">
    <location>
        <begin position="583"/>
        <end position="641"/>
    </location>
</feature>
<evidence type="ECO:0000313" key="13">
    <source>
        <dbReference type="Proteomes" id="UP000316621"/>
    </source>
</evidence>
<comment type="subcellular location">
    <subcellularLocation>
        <location evidence="2 9">Cytoplasm</location>
    </subcellularLocation>
    <subcellularLocation>
        <location evidence="1 9">Nucleus</location>
    </subcellularLocation>
</comment>
<feature type="compositionally biased region" description="Polar residues" evidence="10">
    <location>
        <begin position="583"/>
        <end position="601"/>
    </location>
</feature>
<dbReference type="PIRSF" id="PIRSF005290">
    <property type="entry name" value="NOT_su_3_5"/>
    <property type="match status" value="1"/>
</dbReference>
<evidence type="ECO:0000256" key="1">
    <source>
        <dbReference type="ARBA" id="ARBA00004123"/>
    </source>
</evidence>
<feature type="domain" description="CCR4-Not complex component Not N-terminal" evidence="11">
    <location>
        <begin position="4"/>
        <end position="236"/>
    </location>
</feature>
<organism evidence="12 13">
    <name type="scientific">Papaver somniferum</name>
    <name type="common">Opium poppy</name>
    <dbReference type="NCBI Taxonomy" id="3469"/>
    <lineage>
        <taxon>Eukaryota</taxon>
        <taxon>Viridiplantae</taxon>
        <taxon>Streptophyta</taxon>
        <taxon>Embryophyta</taxon>
        <taxon>Tracheophyta</taxon>
        <taxon>Spermatophyta</taxon>
        <taxon>Magnoliopsida</taxon>
        <taxon>Ranunculales</taxon>
        <taxon>Papaveraceae</taxon>
        <taxon>Papaveroideae</taxon>
        <taxon>Papaver</taxon>
    </lineage>
</organism>
<feature type="compositionally biased region" description="Polar residues" evidence="10">
    <location>
        <begin position="658"/>
        <end position="670"/>
    </location>
</feature>
<evidence type="ECO:0000313" key="12">
    <source>
        <dbReference type="EMBL" id="RZC77790.1"/>
    </source>
</evidence>
<evidence type="ECO:0000256" key="6">
    <source>
        <dbReference type="ARBA" id="ARBA00023015"/>
    </source>
</evidence>
<proteinExistence type="inferred from homology"/>
<dbReference type="STRING" id="3469.A0A4Y7KZH5"/>
<evidence type="ECO:0000256" key="7">
    <source>
        <dbReference type="ARBA" id="ARBA00023163"/>
    </source>
</evidence>
<evidence type="ECO:0000256" key="5">
    <source>
        <dbReference type="ARBA" id="ARBA00022491"/>
    </source>
</evidence>
<dbReference type="GO" id="GO:0005634">
    <property type="term" value="C:nucleus"/>
    <property type="evidence" value="ECO:0007669"/>
    <property type="project" value="UniProtKB-SubCell"/>
</dbReference>
<feature type="compositionally biased region" description="Polar residues" evidence="10">
    <location>
        <begin position="264"/>
        <end position="281"/>
    </location>
</feature>
<dbReference type="AlphaFoldDB" id="A0A4Y7KZH5"/>
<dbReference type="Proteomes" id="UP000316621">
    <property type="component" value="Chromosome 9"/>
</dbReference>
<accession>A0A4Y7KZH5</accession>
<gene>
    <name evidence="12" type="ORF">C5167_001960</name>
</gene>
<dbReference type="Gramene" id="RZC77790">
    <property type="protein sequence ID" value="RZC77790"/>
    <property type="gene ID" value="C5167_001960"/>
</dbReference>
<comment type="similarity">
    <text evidence="3 9">Belongs to the CNOT2/3/5 family.</text>
</comment>
<evidence type="ECO:0000256" key="10">
    <source>
        <dbReference type="SAM" id="MobiDB-lite"/>
    </source>
</evidence>
<keyword evidence="7 9" id="KW-0804">Transcription</keyword>
<evidence type="ECO:0000256" key="4">
    <source>
        <dbReference type="ARBA" id="ARBA00022490"/>
    </source>
</evidence>
<feature type="region of interest" description="Disordered" evidence="10">
    <location>
        <begin position="264"/>
        <end position="305"/>
    </location>
</feature>
<dbReference type="InterPro" id="IPR040168">
    <property type="entry name" value="Not2/3/5"/>
</dbReference>
<keyword evidence="5 9" id="KW-0678">Repressor</keyword>
<evidence type="ECO:0000256" key="3">
    <source>
        <dbReference type="ARBA" id="ARBA00007682"/>
    </source>
</evidence>
<feature type="compositionally biased region" description="Polar residues" evidence="10">
    <location>
        <begin position="679"/>
        <end position="688"/>
    </location>
</feature>
<name>A0A4Y7KZH5_PAPSO</name>
<dbReference type="GO" id="GO:0006355">
    <property type="term" value="P:regulation of DNA-templated transcription"/>
    <property type="evidence" value="ECO:0007669"/>
    <property type="project" value="InterPro"/>
</dbReference>
<evidence type="ECO:0000256" key="9">
    <source>
        <dbReference type="PIRNR" id="PIRNR005290"/>
    </source>
</evidence>
<evidence type="ECO:0000259" key="11">
    <source>
        <dbReference type="Pfam" id="PF04065"/>
    </source>
</evidence>
<dbReference type="GO" id="GO:0030015">
    <property type="term" value="C:CCR4-NOT core complex"/>
    <property type="evidence" value="ECO:0007669"/>
    <property type="project" value="UniProtKB-UniRule"/>
</dbReference>
<protein>
    <recommendedName>
        <fullName evidence="11">CCR4-Not complex component Not N-terminal domain-containing protein</fullName>
    </recommendedName>
</protein>
<feature type="region of interest" description="Disordered" evidence="10">
    <location>
        <begin position="655"/>
        <end position="693"/>
    </location>
</feature>
<dbReference type="Pfam" id="PF04065">
    <property type="entry name" value="Not3"/>
    <property type="match status" value="1"/>
</dbReference>
<sequence>MGASRKLQGEIDRVLKKVHEGVEVFDSIWNKVYDTDNANQKEKFEADLKKEIKKLQRYRDQIKTWIQSSEIKDKKVSASYEQALLDARKIIEREMERFKVCEKETKTKAFSKEGLGQQPKTDPKEKAKLETREWLNTVVGELESQIDSFEADIEGLSVKKGKARPPRLTHLETSIVRHKAHIMKLELILRLLDNDELSPEDVNDVRDFIEDYVERNQDDFEEFSEVDDLYSSLDLDKVELLEDLVTIPPGLVKAALPSAILQGSSTPDQVEETASQDSNSDIVPRTPPSKNGILSQSALTTPTGTNTAAATSAMAARSAVGGSTVSSVFSAPESARGVGDTSAAVGSSSPISVKEEEDSNFSSHRSSPVLADITLGRSMGKGTVGGGTSTQSLNGGHLSTSSVIPSSPGSLGGAPTAMDMPKRNISGADDRGSTTIVQPLVSPLSNRILLPQVSKSSEGAVLVDSANASEPTMIGGKVFSPQWRPHAGSSFQNPNEVGQVRARTEIAPDQRDKYLQRFQQVQQQGHSNLIGVPHLSGGNQFFPQQQNTLLQQFNSQSQSLSPQVGLGLGVQTSGLNSVTSASLQQPNSVLQQQSTQHSLMSAGSKDSDFSHVKVEDQQQQQNSSDHSSMEPSMSSGFNKNLMNEDDLKTQYAADTPAGVSSSLSEATQTPRGIDLSPGQPLQSNQPSGSLGVIGRRSVSDLGAIGDSLSASTANSGGSHDQLYNLQMLEAAYHKLPQPKDSERAKTYIPVWPPGYA</sequence>